<evidence type="ECO:0000313" key="2">
    <source>
        <dbReference type="Proteomes" id="UP001148125"/>
    </source>
</evidence>
<name>A0ABT5VCI7_9BACI</name>
<accession>A0ABT5VCI7</accession>
<evidence type="ECO:0008006" key="3">
    <source>
        <dbReference type="Google" id="ProtNLM"/>
    </source>
</evidence>
<keyword evidence="2" id="KW-1185">Reference proteome</keyword>
<protein>
    <recommendedName>
        <fullName evidence="3">DUF4309 domain-containing protein</fullName>
    </recommendedName>
</protein>
<comment type="caution">
    <text evidence="1">The sequence shown here is derived from an EMBL/GenBank/DDBJ whole genome shotgun (WGS) entry which is preliminary data.</text>
</comment>
<sequence>MKHITFKLSLVTLFVILTIFSIDFLNNQFSYSNGEYDNGDYDIEETIEKSGDAGTVFAADKQMINRDWIEKGVEGQLDHIEFQLGTAKETILASRGDAIDTGFYEGGEFFRYDDATFFINPETDRLVAIALSTEAYELDAAKLKEVFGNPDVSERNEMEGLWMYEYYLDKYSLMFEAEEEDGRILFAWLRERL</sequence>
<evidence type="ECO:0000313" key="1">
    <source>
        <dbReference type="EMBL" id="MDE5413170.1"/>
    </source>
</evidence>
<proteinExistence type="predicted"/>
<organism evidence="1 2">
    <name type="scientific">Alkalihalobacterium chitinilyticum</name>
    <dbReference type="NCBI Taxonomy" id="2980103"/>
    <lineage>
        <taxon>Bacteria</taxon>
        <taxon>Bacillati</taxon>
        <taxon>Bacillota</taxon>
        <taxon>Bacilli</taxon>
        <taxon>Bacillales</taxon>
        <taxon>Bacillaceae</taxon>
        <taxon>Alkalihalobacterium</taxon>
    </lineage>
</organism>
<dbReference type="RefSeq" id="WP_275117780.1">
    <property type="nucleotide sequence ID" value="NZ_JAOTPO010000003.1"/>
</dbReference>
<dbReference type="EMBL" id="JAOTPO010000003">
    <property type="protein sequence ID" value="MDE5413170.1"/>
    <property type="molecule type" value="Genomic_DNA"/>
</dbReference>
<reference evidence="1" key="1">
    <citation type="submission" date="2024-05" db="EMBL/GenBank/DDBJ databases">
        <title>Alkalihalobacillus sp. strain MEB203 novel alkaliphilic bacterium from Lonar Lake, India.</title>
        <authorList>
            <person name="Joshi A."/>
            <person name="Thite S."/>
            <person name="Mengade P."/>
        </authorList>
    </citation>
    <scope>NUCLEOTIDE SEQUENCE</scope>
    <source>
        <strain evidence="1">MEB 203</strain>
    </source>
</reference>
<gene>
    <name evidence="1" type="ORF">N7Z68_07205</name>
</gene>
<dbReference type="Proteomes" id="UP001148125">
    <property type="component" value="Unassembled WGS sequence"/>
</dbReference>